<feature type="transmembrane region" description="Helical" evidence="1">
    <location>
        <begin position="42"/>
        <end position="64"/>
    </location>
</feature>
<comment type="caution">
    <text evidence="2">The sequence shown here is derived from an EMBL/GenBank/DDBJ whole genome shotgun (WGS) entry which is preliminary data.</text>
</comment>
<organism evidence="2 3">
    <name type="scientific">Ohtaekwangia kribbensis</name>
    <dbReference type="NCBI Taxonomy" id="688913"/>
    <lineage>
        <taxon>Bacteria</taxon>
        <taxon>Pseudomonadati</taxon>
        <taxon>Bacteroidota</taxon>
        <taxon>Cytophagia</taxon>
        <taxon>Cytophagales</taxon>
        <taxon>Fulvivirgaceae</taxon>
        <taxon>Ohtaekwangia</taxon>
    </lineage>
</organism>
<protein>
    <submittedName>
        <fullName evidence="2">Uncharacterized protein</fullName>
    </submittedName>
</protein>
<keyword evidence="1" id="KW-0472">Membrane</keyword>
<dbReference type="EMBL" id="JBHTKA010000007">
    <property type="protein sequence ID" value="MFD1001282.1"/>
    <property type="molecule type" value="Genomic_DNA"/>
</dbReference>
<keyword evidence="1" id="KW-0812">Transmembrane</keyword>
<accession>A0ABW3K4U5</accession>
<evidence type="ECO:0000256" key="1">
    <source>
        <dbReference type="SAM" id="Phobius"/>
    </source>
</evidence>
<proteinExistence type="predicted"/>
<dbReference type="RefSeq" id="WP_377580803.1">
    <property type="nucleotide sequence ID" value="NZ_JBHTKA010000007.1"/>
</dbReference>
<evidence type="ECO:0000313" key="2">
    <source>
        <dbReference type="EMBL" id="MFD1001282.1"/>
    </source>
</evidence>
<keyword evidence="3" id="KW-1185">Reference proteome</keyword>
<name>A0ABW3K4U5_9BACT</name>
<dbReference type="Proteomes" id="UP001597112">
    <property type="component" value="Unassembled WGS sequence"/>
</dbReference>
<keyword evidence="1" id="KW-1133">Transmembrane helix</keyword>
<gene>
    <name evidence="2" type="ORF">ACFQ21_18275</name>
</gene>
<sequence>MKLEDLPKKEIFDVPEGYFEKLPGTIQARIAERKQQTTSRPVLRYAFQYALPLVMIITIGLIWFEKSSSNPSSTETLLAEIQTEDLITYLDDTDMSTDELLEHASLNAADVEEIEQEVYGLDLDNETLDILTDEMELNSL</sequence>
<reference evidence="3" key="1">
    <citation type="journal article" date="2019" name="Int. J. Syst. Evol. Microbiol.">
        <title>The Global Catalogue of Microorganisms (GCM) 10K type strain sequencing project: providing services to taxonomists for standard genome sequencing and annotation.</title>
        <authorList>
            <consortium name="The Broad Institute Genomics Platform"/>
            <consortium name="The Broad Institute Genome Sequencing Center for Infectious Disease"/>
            <person name="Wu L."/>
            <person name="Ma J."/>
        </authorList>
    </citation>
    <scope>NUCLEOTIDE SEQUENCE [LARGE SCALE GENOMIC DNA]</scope>
    <source>
        <strain evidence="3">CCUG 58938</strain>
    </source>
</reference>
<evidence type="ECO:0000313" key="3">
    <source>
        <dbReference type="Proteomes" id="UP001597112"/>
    </source>
</evidence>